<dbReference type="Proteomes" id="UP001501624">
    <property type="component" value="Unassembled WGS sequence"/>
</dbReference>
<evidence type="ECO:0000313" key="2">
    <source>
        <dbReference type="Proteomes" id="UP001501624"/>
    </source>
</evidence>
<protein>
    <submittedName>
        <fullName evidence="1">Uncharacterized protein</fullName>
    </submittedName>
</protein>
<evidence type="ECO:0000313" key="1">
    <source>
        <dbReference type="EMBL" id="GAA3791246.1"/>
    </source>
</evidence>
<comment type="caution">
    <text evidence="1">The sequence shown here is derived from an EMBL/GenBank/DDBJ whole genome shotgun (WGS) entry which is preliminary data.</text>
</comment>
<keyword evidence="2" id="KW-1185">Reference proteome</keyword>
<name>A0ABP7HGJ5_9PSEU</name>
<gene>
    <name evidence="1" type="ORF">GCM10022380_04710</name>
</gene>
<sequence length="420" mass="45858">MSATHRPLSPWVAMITDRDARPVVNDGDDRADARTLPWFDTDWARVAVPLRDGRHALGLADARGTTVVELDDYGSPITVSPTALGILSRWEEHWPLVGATLEEDIAALSTESLPLRYWLLERLADEGDPPDEVFTILPWHLLNRAADSVTAALQPDGRLGELVEIRHWLTPAVRGLAGPLEQLDHGLRTGDGAIARLGAAALLSNLLTLPLERIPGSARTAVRRLVVALGRTEPVFRHTSRVVAARLTDAEATPLRGVVSSTLEAAAGTHDVRERSQSLGDDSRRLRLTETQAGRLRLSVRLRRDQSGVSPLAELTDAFLPVHLASRDRRDRRPYWIALQPEGGHWSGALNLSLPHGTSVVEADDVPVGPEELASLDPSDLTPSLHASTTPTANQWLDIADRLPEPHPVRIAARTFEDSL</sequence>
<proteinExistence type="predicted"/>
<accession>A0ABP7HGJ5</accession>
<dbReference type="EMBL" id="BAABCM010000001">
    <property type="protein sequence ID" value="GAA3791246.1"/>
    <property type="molecule type" value="Genomic_DNA"/>
</dbReference>
<reference evidence="2" key="1">
    <citation type="journal article" date="2019" name="Int. J. Syst. Evol. Microbiol.">
        <title>The Global Catalogue of Microorganisms (GCM) 10K type strain sequencing project: providing services to taxonomists for standard genome sequencing and annotation.</title>
        <authorList>
            <consortium name="The Broad Institute Genomics Platform"/>
            <consortium name="The Broad Institute Genome Sequencing Center for Infectious Disease"/>
            <person name="Wu L."/>
            <person name="Ma J."/>
        </authorList>
    </citation>
    <scope>NUCLEOTIDE SEQUENCE [LARGE SCALE GENOMIC DNA]</scope>
    <source>
        <strain evidence="2">JCM 17017</strain>
    </source>
</reference>
<organism evidence="1 2">
    <name type="scientific">Amycolatopsis tucumanensis</name>
    <dbReference type="NCBI Taxonomy" id="401106"/>
    <lineage>
        <taxon>Bacteria</taxon>
        <taxon>Bacillati</taxon>
        <taxon>Actinomycetota</taxon>
        <taxon>Actinomycetes</taxon>
        <taxon>Pseudonocardiales</taxon>
        <taxon>Pseudonocardiaceae</taxon>
        <taxon>Amycolatopsis</taxon>
    </lineage>
</organism>
<dbReference type="RefSeq" id="WP_237336699.1">
    <property type="nucleotide sequence ID" value="NZ_BAABCM010000001.1"/>
</dbReference>